<gene>
    <name evidence="2" type="ORF">F4556_004017</name>
</gene>
<organism evidence="2 3">
    <name type="scientific">Kitasatospora gansuensis</name>
    <dbReference type="NCBI Taxonomy" id="258050"/>
    <lineage>
        <taxon>Bacteria</taxon>
        <taxon>Bacillati</taxon>
        <taxon>Actinomycetota</taxon>
        <taxon>Actinomycetes</taxon>
        <taxon>Kitasatosporales</taxon>
        <taxon>Streptomycetaceae</taxon>
        <taxon>Kitasatospora</taxon>
    </lineage>
</organism>
<feature type="compositionally biased region" description="Basic and acidic residues" evidence="1">
    <location>
        <begin position="98"/>
        <end position="111"/>
    </location>
</feature>
<reference evidence="2 3" key="1">
    <citation type="submission" date="2020-08" db="EMBL/GenBank/DDBJ databases">
        <title>Sequencing the genomes of 1000 actinobacteria strains.</title>
        <authorList>
            <person name="Klenk H.-P."/>
        </authorList>
    </citation>
    <scope>NUCLEOTIDE SEQUENCE [LARGE SCALE GENOMIC DNA]</scope>
    <source>
        <strain evidence="2 3">DSM 44786</strain>
    </source>
</reference>
<evidence type="ECO:0000313" key="3">
    <source>
        <dbReference type="Proteomes" id="UP000573327"/>
    </source>
</evidence>
<comment type="caution">
    <text evidence="2">The sequence shown here is derived from an EMBL/GenBank/DDBJ whole genome shotgun (WGS) entry which is preliminary data.</text>
</comment>
<proteinExistence type="predicted"/>
<evidence type="ECO:0000256" key="1">
    <source>
        <dbReference type="SAM" id="MobiDB-lite"/>
    </source>
</evidence>
<name>A0A7W7SDV7_9ACTN</name>
<protein>
    <submittedName>
        <fullName evidence="2">Uncharacterized protein</fullName>
    </submittedName>
</protein>
<evidence type="ECO:0000313" key="2">
    <source>
        <dbReference type="EMBL" id="MBB4948482.1"/>
    </source>
</evidence>
<sequence length="153" mass="16357">MTVPSSRTGLRPVPLTALLDSDRVEVRRPVGLASLARLDRLGRPSGPVVARGDRVAFLLAPDTAEAVPELLHWLGWGAELRLGLTARAAEPARVPRPRGAEEAPPRPDDRSAVWLRPAGTGTGLDLRSPDLLRLLDCLADACARDLMGLAPAR</sequence>
<dbReference type="AlphaFoldDB" id="A0A7W7SDV7"/>
<dbReference type="Proteomes" id="UP000573327">
    <property type="component" value="Unassembled WGS sequence"/>
</dbReference>
<accession>A0A7W7SDV7</accession>
<keyword evidence="3" id="KW-1185">Reference proteome</keyword>
<dbReference type="RefSeq" id="WP_184918154.1">
    <property type="nucleotide sequence ID" value="NZ_JACHJR010000001.1"/>
</dbReference>
<feature type="region of interest" description="Disordered" evidence="1">
    <location>
        <begin position="88"/>
        <end position="114"/>
    </location>
</feature>
<dbReference type="EMBL" id="JACHJR010000001">
    <property type="protein sequence ID" value="MBB4948482.1"/>
    <property type="molecule type" value="Genomic_DNA"/>
</dbReference>